<dbReference type="Proteomes" id="UP000276133">
    <property type="component" value="Unassembled WGS sequence"/>
</dbReference>
<reference evidence="2 3" key="1">
    <citation type="journal article" date="2018" name="Sci. Rep.">
        <title>Genomic signatures of local adaptation to the degree of environmental predictability in rotifers.</title>
        <authorList>
            <person name="Franch-Gras L."/>
            <person name="Hahn C."/>
            <person name="Garcia-Roger E.M."/>
            <person name="Carmona M.J."/>
            <person name="Serra M."/>
            <person name="Gomez A."/>
        </authorList>
    </citation>
    <scope>NUCLEOTIDE SEQUENCE [LARGE SCALE GENOMIC DNA]</scope>
    <source>
        <strain evidence="2">HYR1</strain>
    </source>
</reference>
<evidence type="ECO:0000313" key="3">
    <source>
        <dbReference type="Proteomes" id="UP000276133"/>
    </source>
</evidence>
<organism evidence="2 3">
    <name type="scientific">Brachionus plicatilis</name>
    <name type="common">Marine rotifer</name>
    <name type="synonym">Brachionus muelleri</name>
    <dbReference type="NCBI Taxonomy" id="10195"/>
    <lineage>
        <taxon>Eukaryota</taxon>
        <taxon>Metazoa</taxon>
        <taxon>Spiralia</taxon>
        <taxon>Gnathifera</taxon>
        <taxon>Rotifera</taxon>
        <taxon>Eurotatoria</taxon>
        <taxon>Monogononta</taxon>
        <taxon>Pseudotrocha</taxon>
        <taxon>Ploima</taxon>
        <taxon>Brachionidae</taxon>
        <taxon>Brachionus</taxon>
    </lineage>
</organism>
<dbReference type="AlphaFoldDB" id="A0A3M7QFK3"/>
<evidence type="ECO:0000256" key="1">
    <source>
        <dbReference type="SAM" id="Phobius"/>
    </source>
</evidence>
<proteinExistence type="predicted"/>
<dbReference type="EMBL" id="REGN01006327">
    <property type="protein sequence ID" value="RNA09954.1"/>
    <property type="molecule type" value="Genomic_DNA"/>
</dbReference>
<keyword evidence="1" id="KW-0472">Membrane</keyword>
<evidence type="ECO:0000313" key="2">
    <source>
        <dbReference type="EMBL" id="RNA09954.1"/>
    </source>
</evidence>
<sequence>MRCRSDPDHFVEPILKYFLSIFNVLVFVIEKQTMKSSRKLKIECHHLPVVLHIKSTNFNPMVSNGFLVGRLI</sequence>
<keyword evidence="1" id="KW-0812">Transmembrane</keyword>
<keyword evidence="1" id="KW-1133">Transmembrane helix</keyword>
<protein>
    <submittedName>
        <fullName evidence="2">Uncharacterized protein</fullName>
    </submittedName>
</protein>
<keyword evidence="3" id="KW-1185">Reference proteome</keyword>
<comment type="caution">
    <text evidence="2">The sequence shown here is derived from an EMBL/GenBank/DDBJ whole genome shotgun (WGS) entry which is preliminary data.</text>
</comment>
<gene>
    <name evidence="2" type="ORF">BpHYR1_032069</name>
</gene>
<feature type="transmembrane region" description="Helical" evidence="1">
    <location>
        <begin position="14"/>
        <end position="30"/>
    </location>
</feature>
<accession>A0A3M7QFK3</accession>
<name>A0A3M7QFK3_BRAPC</name>